<feature type="chain" id="PRO_5001982610" evidence="6">
    <location>
        <begin position="28"/>
        <end position="503"/>
    </location>
</feature>
<keyword evidence="5" id="KW-0479">Metal-binding</keyword>
<keyword evidence="3" id="KW-0255">Endonuclease</keyword>
<evidence type="ECO:0000256" key="4">
    <source>
        <dbReference type="PIRSR" id="PIRSR640255-1"/>
    </source>
</evidence>
<dbReference type="InterPro" id="IPR020821">
    <property type="entry name" value="ENPP1-3/EXOG-like_nuc-like"/>
</dbReference>
<comment type="similarity">
    <text evidence="1">Belongs to the DNA/RNA non-specific endonuclease family.</text>
</comment>
<evidence type="ECO:0000256" key="3">
    <source>
        <dbReference type="ARBA" id="ARBA00022759"/>
    </source>
</evidence>
<dbReference type="InterPro" id="IPR044925">
    <property type="entry name" value="His-Me_finger_sf"/>
</dbReference>
<dbReference type="PANTHER" id="PTHR13966">
    <property type="entry name" value="ENDONUCLEASE RELATED"/>
    <property type="match status" value="1"/>
</dbReference>
<evidence type="ECO:0000259" key="8">
    <source>
        <dbReference type="SMART" id="SM00892"/>
    </source>
</evidence>
<keyword evidence="3" id="KW-0378">Hydrolase</keyword>
<gene>
    <name evidence="9" type="primary">exog_2</name>
    <name evidence="9" type="ORF">g.139</name>
</gene>
<reference evidence="9" key="1">
    <citation type="submission" date="2014-11" db="EMBL/GenBank/DDBJ databases">
        <authorList>
            <person name="Geib S."/>
        </authorList>
    </citation>
    <scope>NUCLEOTIDE SEQUENCE</scope>
</reference>
<sequence>KLVKMKLSSTLLLLVAGSFCLFHGCAAGVVAIPQQVIDEAGEQPPEAIVPISAVNEEDKLEGLETLFERNLYVEPIQSGDDEYVKPVPISVGEAEEDYVEPEPINEVEDELVQPPEVDVNAKPEGRASECKVTIRGGLPNPQPVYLKSGSNEFYPYDASGVMVVDSGRTLELWCPGKFHSIDKTLVTASCVSGSNFRVDGTTYSFKELSCKSWPGFVAEKTGASCNGGIMVRVGFKISSSRFVEQYQVCFNEGEEVTRYVHHDLNPGSNYYQTGVERLTFQTGGFFGGKNVDKLYTQVTQKETINNHLGGDANKYFDNNKNIYLARGHMAAKADFDYGTEQRATFLFINAAPQWQVFNAGNWARIEDGVRAKVSKSKWYVDCYTGVYGVATLPNNRGVETPLYLSYDGNNNGQIPVPKLYFRVVIERSSKKGIVFIGVNNPHLSMDDIKRNYVICDDVADRVNYINWKRTDITAGYSYACEVSDFRRKVTHLPNLSAPGGLLL</sequence>
<keyword evidence="6" id="KW-0732">Signal</keyword>
<dbReference type="AlphaFoldDB" id="A0A0A1WJV0"/>
<dbReference type="GO" id="GO:0000014">
    <property type="term" value="F:single-stranded DNA endodeoxyribonuclease activity"/>
    <property type="evidence" value="ECO:0007669"/>
    <property type="project" value="TreeGrafter"/>
</dbReference>
<feature type="signal peptide" evidence="6">
    <location>
        <begin position="1"/>
        <end position="27"/>
    </location>
</feature>
<feature type="domain" description="DNA/RNA non-specific endonuclease/pyrophosphatase/phosphodiesterase" evidence="8">
    <location>
        <begin position="242"/>
        <end position="485"/>
    </location>
</feature>
<accession>A0A0A1WJV0</accession>
<feature type="non-terminal residue" evidence="9">
    <location>
        <position position="1"/>
    </location>
</feature>
<dbReference type="InterPro" id="IPR044929">
    <property type="entry name" value="DNA/RNA_non-sp_Endonuclease_sf"/>
</dbReference>
<dbReference type="GO" id="GO:0046872">
    <property type="term" value="F:metal ion binding"/>
    <property type="evidence" value="ECO:0007669"/>
    <property type="project" value="UniProtKB-KW"/>
</dbReference>
<reference evidence="9" key="2">
    <citation type="journal article" date="2015" name="Gigascience">
        <title>Reconstructing a comprehensive transcriptome assembly of a white-pupal translocated strain of the pest fruit fly Bactrocera cucurbitae.</title>
        <authorList>
            <person name="Sim S.B."/>
            <person name="Calla B."/>
            <person name="Hall B."/>
            <person name="DeRego T."/>
            <person name="Geib S.M."/>
        </authorList>
    </citation>
    <scope>NUCLEOTIDE SEQUENCE</scope>
</reference>
<dbReference type="GO" id="GO:0004521">
    <property type="term" value="F:RNA endonuclease activity"/>
    <property type="evidence" value="ECO:0007669"/>
    <property type="project" value="TreeGrafter"/>
</dbReference>
<dbReference type="InterPro" id="IPR001604">
    <property type="entry name" value="Endo_G_ENPP1-like_dom"/>
</dbReference>
<name>A0A0A1WJV0_ZEUCU</name>
<dbReference type="GO" id="GO:0005634">
    <property type="term" value="C:nucleus"/>
    <property type="evidence" value="ECO:0007669"/>
    <property type="project" value="TreeGrafter"/>
</dbReference>
<dbReference type="GO" id="GO:0006309">
    <property type="term" value="P:apoptotic DNA fragmentation"/>
    <property type="evidence" value="ECO:0007669"/>
    <property type="project" value="TreeGrafter"/>
</dbReference>
<dbReference type="SMART" id="SM00477">
    <property type="entry name" value="NUC"/>
    <property type="match status" value="1"/>
</dbReference>
<feature type="domain" description="ENPP1-3/EXOG-like endonuclease/phosphodiesterase" evidence="7">
    <location>
        <begin position="268"/>
        <end position="461"/>
    </location>
</feature>
<dbReference type="Pfam" id="PF01223">
    <property type="entry name" value="Endonuclease_NS"/>
    <property type="match status" value="1"/>
</dbReference>
<proteinExistence type="inferred from homology"/>
<evidence type="ECO:0000256" key="6">
    <source>
        <dbReference type="SAM" id="SignalP"/>
    </source>
</evidence>
<feature type="active site" description="Proton acceptor" evidence="4">
    <location>
        <position position="328"/>
    </location>
</feature>
<evidence type="ECO:0000256" key="2">
    <source>
        <dbReference type="ARBA" id="ARBA00022722"/>
    </source>
</evidence>
<dbReference type="Gene3D" id="3.40.570.10">
    <property type="entry name" value="Extracellular Endonuclease, subunit A"/>
    <property type="match status" value="1"/>
</dbReference>
<protein>
    <submittedName>
        <fullName evidence="9">Nuclease EXOG, mitochondrial</fullName>
    </submittedName>
</protein>
<evidence type="ECO:0000256" key="5">
    <source>
        <dbReference type="PIRSR" id="PIRSR640255-2"/>
    </source>
</evidence>
<organism evidence="9">
    <name type="scientific">Zeugodacus cucurbitae</name>
    <name type="common">Melon fruit fly</name>
    <name type="synonym">Bactrocera cucurbitae</name>
    <dbReference type="NCBI Taxonomy" id="28588"/>
    <lineage>
        <taxon>Eukaryota</taxon>
        <taxon>Metazoa</taxon>
        <taxon>Ecdysozoa</taxon>
        <taxon>Arthropoda</taxon>
        <taxon>Hexapoda</taxon>
        <taxon>Insecta</taxon>
        <taxon>Pterygota</taxon>
        <taxon>Neoptera</taxon>
        <taxon>Endopterygota</taxon>
        <taxon>Diptera</taxon>
        <taxon>Brachycera</taxon>
        <taxon>Muscomorpha</taxon>
        <taxon>Tephritoidea</taxon>
        <taxon>Tephritidae</taxon>
        <taxon>Zeugodacus</taxon>
        <taxon>Zeugodacus</taxon>
    </lineage>
</organism>
<dbReference type="EMBL" id="GBXI01015003">
    <property type="protein sequence ID" value="JAC99288.1"/>
    <property type="molecule type" value="Transcribed_RNA"/>
</dbReference>
<dbReference type="SUPFAM" id="SSF54060">
    <property type="entry name" value="His-Me finger endonucleases"/>
    <property type="match status" value="1"/>
</dbReference>
<dbReference type="PANTHER" id="PTHR13966:SF19">
    <property type="entry name" value="NUCLEASE EXOG, MITOCHONDRIAL"/>
    <property type="match status" value="1"/>
</dbReference>
<dbReference type="InterPro" id="IPR040255">
    <property type="entry name" value="Non-specific_endonuclease"/>
</dbReference>
<dbReference type="FunFam" id="3.40.570.10:FF:000007">
    <property type="entry name" value="Alkaline nuclease"/>
    <property type="match status" value="1"/>
</dbReference>
<keyword evidence="2" id="KW-0540">Nuclease</keyword>
<evidence type="ECO:0000313" key="9">
    <source>
        <dbReference type="EMBL" id="JAC99288.1"/>
    </source>
</evidence>
<evidence type="ECO:0000259" key="7">
    <source>
        <dbReference type="SMART" id="SM00477"/>
    </source>
</evidence>
<feature type="binding site" evidence="5">
    <location>
        <position position="358"/>
    </location>
    <ligand>
        <name>Mg(2+)</name>
        <dbReference type="ChEBI" id="CHEBI:18420"/>
        <note>catalytic</note>
    </ligand>
</feature>
<dbReference type="GO" id="GO:0003676">
    <property type="term" value="F:nucleic acid binding"/>
    <property type="evidence" value="ECO:0007669"/>
    <property type="project" value="InterPro"/>
</dbReference>
<dbReference type="SMART" id="SM00892">
    <property type="entry name" value="Endonuclease_NS"/>
    <property type="match status" value="1"/>
</dbReference>
<dbReference type="CDD" id="cd00091">
    <property type="entry name" value="NUC"/>
    <property type="match status" value="1"/>
</dbReference>
<evidence type="ECO:0000256" key="1">
    <source>
        <dbReference type="ARBA" id="ARBA00010052"/>
    </source>
</evidence>
<dbReference type="GO" id="GO:0005743">
    <property type="term" value="C:mitochondrial inner membrane"/>
    <property type="evidence" value="ECO:0007669"/>
    <property type="project" value="TreeGrafter"/>
</dbReference>